<name>A0A4C1U0M8_EUMVA</name>
<organism evidence="2 3">
    <name type="scientific">Eumeta variegata</name>
    <name type="common">Bagworm moth</name>
    <name type="synonym">Eumeta japonica</name>
    <dbReference type="NCBI Taxonomy" id="151549"/>
    <lineage>
        <taxon>Eukaryota</taxon>
        <taxon>Metazoa</taxon>
        <taxon>Ecdysozoa</taxon>
        <taxon>Arthropoda</taxon>
        <taxon>Hexapoda</taxon>
        <taxon>Insecta</taxon>
        <taxon>Pterygota</taxon>
        <taxon>Neoptera</taxon>
        <taxon>Endopterygota</taxon>
        <taxon>Lepidoptera</taxon>
        <taxon>Glossata</taxon>
        <taxon>Ditrysia</taxon>
        <taxon>Tineoidea</taxon>
        <taxon>Psychidae</taxon>
        <taxon>Oiketicinae</taxon>
        <taxon>Eumeta</taxon>
    </lineage>
</organism>
<accession>A0A4C1U0M8</accession>
<dbReference type="Proteomes" id="UP000299102">
    <property type="component" value="Unassembled WGS sequence"/>
</dbReference>
<dbReference type="OrthoDB" id="411871at2759"/>
<evidence type="ECO:0000256" key="1">
    <source>
        <dbReference type="SAM" id="MobiDB-lite"/>
    </source>
</evidence>
<evidence type="ECO:0000313" key="2">
    <source>
        <dbReference type="EMBL" id="GBP19800.1"/>
    </source>
</evidence>
<protein>
    <recommendedName>
        <fullName evidence="4">Reverse transcriptase domain-containing protein</fullName>
    </recommendedName>
</protein>
<gene>
    <name evidence="2" type="ORF">EVAR_75092_1</name>
</gene>
<keyword evidence="3" id="KW-1185">Reference proteome</keyword>
<evidence type="ECO:0008006" key="4">
    <source>
        <dbReference type="Google" id="ProtNLM"/>
    </source>
</evidence>
<sequence>MTRQWVDWVVYQKSLDMLYLGSSLATSNNVEAATSLLLIKTAAPVCPITNRARVQCYDAPARAEAIAENLKGQSSPSSSATSLKTQKNYARVEEKTRQYGFTPQRRAEDSLCDLITHIYNEMNLKKIIVMVSLVIQGAFDNAWWLAIKNQLLAHKCPVNLRGMVMGYLRDQEVTGLRRLAVEGAPSSPQVSPLYSRQPFSILHSLFGGLSQTRFGIGAARVIGTYVRPGKRGRSPAPVQLADSDCTVYCLNTCRRFSFSELPADRDIPPIIHS</sequence>
<dbReference type="AlphaFoldDB" id="A0A4C1U0M8"/>
<comment type="caution">
    <text evidence="2">The sequence shown here is derived from an EMBL/GenBank/DDBJ whole genome shotgun (WGS) entry which is preliminary data.</text>
</comment>
<dbReference type="EMBL" id="BGZK01000112">
    <property type="protein sequence ID" value="GBP19800.1"/>
    <property type="molecule type" value="Genomic_DNA"/>
</dbReference>
<reference evidence="2 3" key="1">
    <citation type="journal article" date="2019" name="Commun. Biol.">
        <title>The bagworm genome reveals a unique fibroin gene that provides high tensile strength.</title>
        <authorList>
            <person name="Kono N."/>
            <person name="Nakamura H."/>
            <person name="Ohtoshi R."/>
            <person name="Tomita M."/>
            <person name="Numata K."/>
            <person name="Arakawa K."/>
        </authorList>
    </citation>
    <scope>NUCLEOTIDE SEQUENCE [LARGE SCALE GENOMIC DNA]</scope>
</reference>
<feature type="region of interest" description="Disordered" evidence="1">
    <location>
        <begin position="70"/>
        <end position="89"/>
    </location>
</feature>
<evidence type="ECO:0000313" key="3">
    <source>
        <dbReference type="Proteomes" id="UP000299102"/>
    </source>
</evidence>
<proteinExistence type="predicted"/>